<sequence length="489" mass="56315">MEVLLSAVLGEVTTRSINFLISKITKPMPLNVEDGLRRVLLRAQVIIEEAMGRHITNQAMLLQLVMLRDAMHRGYYMLDTFGYQLHDDEEAKDQAVSCYSSSYIVNSVKRLCFPRRDALALKELHKTLDNLSSTILNVNELVLSLTSYSRLYRQPYSMQLQLANCMFGRQMEVQLVINFLLHTQPHCAGELEVLPIVGPRYVGKSTLVAHVCKDERVCGHFSEILFFHIHGFTDDELATFRKGCAKFENDMSDSNKDGRLLVVLELDGNLSEEALNRMYSASKQYVPRGSKIILTSSFDNIVKFGTTKVLTLKFLPHEAYWYFFKTLTLGSMDPEMHPRLMHMAMEIARMHRSSFIGANFISRLLRDNFDPRFWFKFVAFFRGFINQHISKFGDNPLDLLDQNRPAHLSRMVAPSESLLIYNCQQRSSDEEVPKIRMDDVMYGSIKPHGKVEVLIWKSHIPPYYSYIYTCEIQEIKNTGAKRKRSMGGM</sequence>
<dbReference type="OrthoDB" id="649712at2759"/>
<organism evidence="1 2">
    <name type="scientific">Panicum virgatum</name>
    <name type="common">Blackwell switchgrass</name>
    <dbReference type="NCBI Taxonomy" id="38727"/>
    <lineage>
        <taxon>Eukaryota</taxon>
        <taxon>Viridiplantae</taxon>
        <taxon>Streptophyta</taxon>
        <taxon>Embryophyta</taxon>
        <taxon>Tracheophyta</taxon>
        <taxon>Spermatophyta</taxon>
        <taxon>Magnoliopsida</taxon>
        <taxon>Liliopsida</taxon>
        <taxon>Poales</taxon>
        <taxon>Poaceae</taxon>
        <taxon>PACMAD clade</taxon>
        <taxon>Panicoideae</taxon>
        <taxon>Panicodae</taxon>
        <taxon>Paniceae</taxon>
        <taxon>Panicinae</taxon>
        <taxon>Panicum</taxon>
        <taxon>Panicum sect. Hiantes</taxon>
    </lineage>
</organism>
<accession>A0A8T0PCC5</accession>
<evidence type="ECO:0008006" key="3">
    <source>
        <dbReference type="Google" id="ProtNLM"/>
    </source>
</evidence>
<protein>
    <recommendedName>
        <fullName evidence="3">NB-ARC domain-containing protein</fullName>
    </recommendedName>
</protein>
<dbReference type="PANTHER" id="PTHR33377:SF92">
    <property type="entry name" value="NB-ARC DOMAIN-CONTAINING PROTEIN"/>
    <property type="match status" value="1"/>
</dbReference>
<dbReference type="Gene3D" id="3.40.50.300">
    <property type="entry name" value="P-loop containing nucleotide triphosphate hydrolases"/>
    <property type="match status" value="1"/>
</dbReference>
<evidence type="ECO:0000313" key="1">
    <source>
        <dbReference type="EMBL" id="KAG2558618.1"/>
    </source>
</evidence>
<gene>
    <name evidence="1" type="ORF">PVAP13_8NG278900</name>
</gene>
<dbReference type="PANTHER" id="PTHR33377">
    <property type="entry name" value="OS10G0134700 PROTEIN-RELATED"/>
    <property type="match status" value="1"/>
</dbReference>
<name>A0A8T0PCC5_PANVG</name>
<proteinExistence type="predicted"/>
<comment type="caution">
    <text evidence="1">The sequence shown here is derived from an EMBL/GenBank/DDBJ whole genome shotgun (WGS) entry which is preliminary data.</text>
</comment>
<dbReference type="EMBL" id="CM029052">
    <property type="protein sequence ID" value="KAG2558618.1"/>
    <property type="molecule type" value="Genomic_DNA"/>
</dbReference>
<reference evidence="1" key="1">
    <citation type="submission" date="2020-05" db="EMBL/GenBank/DDBJ databases">
        <title>WGS assembly of Panicum virgatum.</title>
        <authorList>
            <person name="Lovell J.T."/>
            <person name="Jenkins J."/>
            <person name="Shu S."/>
            <person name="Juenger T.E."/>
            <person name="Schmutz J."/>
        </authorList>
    </citation>
    <scope>NUCLEOTIDE SEQUENCE</scope>
    <source>
        <strain evidence="1">AP13</strain>
    </source>
</reference>
<dbReference type="SUPFAM" id="SSF52540">
    <property type="entry name" value="P-loop containing nucleoside triphosphate hydrolases"/>
    <property type="match status" value="1"/>
</dbReference>
<dbReference type="InterPro" id="IPR027417">
    <property type="entry name" value="P-loop_NTPase"/>
</dbReference>
<keyword evidence="2" id="KW-1185">Reference proteome</keyword>
<dbReference type="Proteomes" id="UP000823388">
    <property type="component" value="Chromosome 8N"/>
</dbReference>
<dbReference type="AlphaFoldDB" id="A0A8T0PCC5"/>
<evidence type="ECO:0000313" key="2">
    <source>
        <dbReference type="Proteomes" id="UP000823388"/>
    </source>
</evidence>